<gene>
    <name evidence="3" type="ORF">SNAT2548_LOCUS15560</name>
</gene>
<dbReference type="EMBL" id="CAJNDS010002002">
    <property type="protein sequence ID" value="CAE7295506.1"/>
    <property type="molecule type" value="Genomic_DNA"/>
</dbReference>
<organism evidence="3 4">
    <name type="scientific">Symbiodinium natans</name>
    <dbReference type="NCBI Taxonomy" id="878477"/>
    <lineage>
        <taxon>Eukaryota</taxon>
        <taxon>Sar</taxon>
        <taxon>Alveolata</taxon>
        <taxon>Dinophyceae</taxon>
        <taxon>Suessiales</taxon>
        <taxon>Symbiodiniaceae</taxon>
        <taxon>Symbiodinium</taxon>
    </lineage>
</organism>
<evidence type="ECO:0008006" key="5">
    <source>
        <dbReference type="Google" id="ProtNLM"/>
    </source>
</evidence>
<feature type="region of interest" description="Disordered" evidence="1">
    <location>
        <begin position="117"/>
        <end position="149"/>
    </location>
</feature>
<feature type="chain" id="PRO_5032346654" description="UBA domain-containing protein" evidence="2">
    <location>
        <begin position="27"/>
        <end position="513"/>
    </location>
</feature>
<feature type="region of interest" description="Disordered" evidence="1">
    <location>
        <begin position="323"/>
        <end position="343"/>
    </location>
</feature>
<keyword evidence="2" id="KW-0732">Signal</keyword>
<evidence type="ECO:0000313" key="4">
    <source>
        <dbReference type="Proteomes" id="UP000604046"/>
    </source>
</evidence>
<keyword evidence="4" id="KW-1185">Reference proteome</keyword>
<evidence type="ECO:0000256" key="1">
    <source>
        <dbReference type="SAM" id="MobiDB-lite"/>
    </source>
</evidence>
<dbReference type="OrthoDB" id="437505at2759"/>
<reference evidence="3" key="1">
    <citation type="submission" date="2021-02" db="EMBL/GenBank/DDBJ databases">
        <authorList>
            <person name="Dougan E. K."/>
            <person name="Rhodes N."/>
            <person name="Thang M."/>
            <person name="Chan C."/>
        </authorList>
    </citation>
    <scope>NUCLEOTIDE SEQUENCE</scope>
</reference>
<name>A0A812N9K6_9DINO</name>
<proteinExistence type="predicted"/>
<comment type="caution">
    <text evidence="3">The sequence shown here is derived from an EMBL/GenBank/DDBJ whole genome shotgun (WGS) entry which is preliminary data.</text>
</comment>
<feature type="signal peptide" evidence="2">
    <location>
        <begin position="1"/>
        <end position="26"/>
    </location>
</feature>
<protein>
    <recommendedName>
        <fullName evidence="5">UBA domain-containing protein</fullName>
    </recommendedName>
</protein>
<evidence type="ECO:0000256" key="2">
    <source>
        <dbReference type="SAM" id="SignalP"/>
    </source>
</evidence>
<accession>A0A812N9K6</accession>
<sequence>MAPSPGPQQVLCWLFLASRVLTGVGAQSSGRRSSPYDDLGSIGRGERRRLTEHLNIVWRDSEAPAPDHNIWRPPQASALFRRRCRCLFKKQRANWRAWPQRSRHWCGWPSRGRRFGEADLPGPAAASPAQDVDRRERSPIHRASRPTPRPGRVYCPVEGCPCHDPMRARGWANDASMRSHIDAHLAGTLAGDIPAAWLEARQRMRCPVCGLSVSERHAVHPTCQPEARAAAVDGGHPMEVEGLQLPSFEAIQSARTPTLRHVPAAARHTWCQLLTRALAAVAHRNDERAWRELLMGGKRHRKAAASFTLDRMQQWQEGERLSLWETRPQHKRRGASTPTPEERRDMATALGREGFDRKASAALLSKGLCPPTAETARALEALHPSGPVPADRPLQNLPLGPDISPELVSRCLRAFSPETAPGPTGLRVQHLREACAAGATDTLIAQLTAVVQLLAHGRAPACVAPVLAGAGLVALPKPSGGVRPIAVGELLRRLTGKCLFLAGPSGSGCQRRS</sequence>
<dbReference type="AlphaFoldDB" id="A0A812N9K6"/>
<dbReference type="Proteomes" id="UP000604046">
    <property type="component" value="Unassembled WGS sequence"/>
</dbReference>
<evidence type="ECO:0000313" key="3">
    <source>
        <dbReference type="EMBL" id="CAE7295506.1"/>
    </source>
</evidence>